<evidence type="ECO:0000256" key="1">
    <source>
        <dbReference type="SAM" id="Phobius"/>
    </source>
</evidence>
<protein>
    <submittedName>
        <fullName evidence="2">Uncharacterized protein</fullName>
    </submittedName>
</protein>
<feature type="transmembrane region" description="Helical" evidence="1">
    <location>
        <begin position="22"/>
        <end position="43"/>
    </location>
</feature>
<keyword evidence="1" id="KW-0812">Transmembrane</keyword>
<dbReference type="AlphaFoldDB" id="A0AAV7LFY2"/>
<evidence type="ECO:0000313" key="3">
    <source>
        <dbReference type="Proteomes" id="UP001066276"/>
    </source>
</evidence>
<keyword evidence="3" id="KW-1185">Reference proteome</keyword>
<keyword evidence="1" id="KW-0472">Membrane</keyword>
<evidence type="ECO:0000313" key="2">
    <source>
        <dbReference type="EMBL" id="KAJ1090008.1"/>
    </source>
</evidence>
<dbReference type="Proteomes" id="UP001066276">
    <property type="component" value="Chromosome 11"/>
</dbReference>
<keyword evidence="1" id="KW-1133">Transmembrane helix</keyword>
<comment type="caution">
    <text evidence="2">The sequence shown here is derived from an EMBL/GenBank/DDBJ whole genome shotgun (WGS) entry which is preliminary data.</text>
</comment>
<dbReference type="EMBL" id="JANPWB010000015">
    <property type="protein sequence ID" value="KAJ1090008.1"/>
    <property type="molecule type" value="Genomic_DNA"/>
</dbReference>
<proteinExistence type="predicted"/>
<gene>
    <name evidence="2" type="ORF">NDU88_003148</name>
</gene>
<name>A0AAV7LFY2_PLEWA</name>
<accession>A0AAV7LFY2</accession>
<reference evidence="2" key="1">
    <citation type="journal article" date="2022" name="bioRxiv">
        <title>Sequencing and chromosome-scale assembly of the giantPleurodeles waltlgenome.</title>
        <authorList>
            <person name="Brown T."/>
            <person name="Elewa A."/>
            <person name="Iarovenko S."/>
            <person name="Subramanian E."/>
            <person name="Araus A.J."/>
            <person name="Petzold A."/>
            <person name="Susuki M."/>
            <person name="Suzuki K.-i.T."/>
            <person name="Hayashi T."/>
            <person name="Toyoda A."/>
            <person name="Oliveira C."/>
            <person name="Osipova E."/>
            <person name="Leigh N.D."/>
            <person name="Simon A."/>
            <person name="Yun M.H."/>
        </authorList>
    </citation>
    <scope>NUCLEOTIDE SEQUENCE</scope>
    <source>
        <strain evidence="2">20211129_DDA</strain>
        <tissue evidence="2">Liver</tissue>
    </source>
</reference>
<organism evidence="2 3">
    <name type="scientific">Pleurodeles waltl</name>
    <name type="common">Iberian ribbed newt</name>
    <dbReference type="NCBI Taxonomy" id="8319"/>
    <lineage>
        <taxon>Eukaryota</taxon>
        <taxon>Metazoa</taxon>
        <taxon>Chordata</taxon>
        <taxon>Craniata</taxon>
        <taxon>Vertebrata</taxon>
        <taxon>Euteleostomi</taxon>
        <taxon>Amphibia</taxon>
        <taxon>Batrachia</taxon>
        <taxon>Caudata</taxon>
        <taxon>Salamandroidea</taxon>
        <taxon>Salamandridae</taxon>
        <taxon>Pleurodelinae</taxon>
        <taxon>Pleurodeles</taxon>
    </lineage>
</organism>
<sequence length="69" mass="7423">MGPPLDAQELRSAFCFISSRQVAALNIIALLLALCVFNAPLIISDSGRHFHRVLGNERSVGNLLHPGLA</sequence>